<feature type="region of interest" description="Disordered" evidence="1">
    <location>
        <begin position="1"/>
        <end position="22"/>
    </location>
</feature>
<evidence type="ECO:0000313" key="2">
    <source>
        <dbReference type="EMBL" id="KAF0905959.1"/>
    </source>
</evidence>
<evidence type="ECO:0000313" key="3">
    <source>
        <dbReference type="Proteomes" id="UP000479710"/>
    </source>
</evidence>
<reference evidence="2 3" key="1">
    <citation type="submission" date="2019-11" db="EMBL/GenBank/DDBJ databases">
        <title>Whole genome sequence of Oryza granulata.</title>
        <authorList>
            <person name="Li W."/>
        </authorList>
    </citation>
    <scope>NUCLEOTIDE SEQUENCE [LARGE SCALE GENOMIC DNA]</scope>
    <source>
        <strain evidence="3">cv. Menghai</strain>
        <tissue evidence="2">Leaf</tissue>
    </source>
</reference>
<gene>
    <name evidence="2" type="ORF">E2562_008981</name>
</gene>
<accession>A0A6G1D0N6</accession>
<feature type="region of interest" description="Disordered" evidence="1">
    <location>
        <begin position="37"/>
        <end position="70"/>
    </location>
</feature>
<evidence type="ECO:0000256" key="1">
    <source>
        <dbReference type="SAM" id="MobiDB-lite"/>
    </source>
</evidence>
<dbReference type="Proteomes" id="UP000479710">
    <property type="component" value="Unassembled WGS sequence"/>
</dbReference>
<proteinExistence type="predicted"/>
<sequence length="70" mass="7974">MESATEAPWADEQQQWKQQTSKTFRRIPLVHQIRFADPQSHASQPLEKSGWPDLAIGSPSSPSLTRKMEI</sequence>
<protein>
    <submittedName>
        <fullName evidence="2">Uncharacterized protein</fullName>
    </submittedName>
</protein>
<comment type="caution">
    <text evidence="2">The sequence shown here is derived from an EMBL/GenBank/DDBJ whole genome shotgun (WGS) entry which is preliminary data.</text>
</comment>
<keyword evidence="3" id="KW-1185">Reference proteome</keyword>
<name>A0A6G1D0N6_9ORYZ</name>
<feature type="compositionally biased region" description="Polar residues" evidence="1">
    <location>
        <begin position="12"/>
        <end position="22"/>
    </location>
</feature>
<organism evidence="2 3">
    <name type="scientific">Oryza meyeriana var. granulata</name>
    <dbReference type="NCBI Taxonomy" id="110450"/>
    <lineage>
        <taxon>Eukaryota</taxon>
        <taxon>Viridiplantae</taxon>
        <taxon>Streptophyta</taxon>
        <taxon>Embryophyta</taxon>
        <taxon>Tracheophyta</taxon>
        <taxon>Spermatophyta</taxon>
        <taxon>Magnoliopsida</taxon>
        <taxon>Liliopsida</taxon>
        <taxon>Poales</taxon>
        <taxon>Poaceae</taxon>
        <taxon>BOP clade</taxon>
        <taxon>Oryzoideae</taxon>
        <taxon>Oryzeae</taxon>
        <taxon>Oryzinae</taxon>
        <taxon>Oryza</taxon>
        <taxon>Oryza meyeriana</taxon>
    </lineage>
</organism>
<dbReference type="AlphaFoldDB" id="A0A6G1D0N6"/>
<dbReference type="EMBL" id="SPHZ02000007">
    <property type="protein sequence ID" value="KAF0905959.1"/>
    <property type="molecule type" value="Genomic_DNA"/>
</dbReference>